<dbReference type="PROSITE" id="PS51670">
    <property type="entry name" value="SHKT"/>
    <property type="match status" value="3"/>
</dbReference>
<evidence type="ECO:0000256" key="2">
    <source>
        <dbReference type="SAM" id="MobiDB-lite"/>
    </source>
</evidence>
<gene>
    <name evidence="4" type="ORF">MNOR_LOCUS30789</name>
</gene>
<evidence type="ECO:0000313" key="5">
    <source>
        <dbReference type="Proteomes" id="UP001497623"/>
    </source>
</evidence>
<keyword evidence="1" id="KW-1015">Disulfide bond</keyword>
<feature type="compositionally biased region" description="Basic and acidic residues" evidence="2">
    <location>
        <begin position="1223"/>
        <end position="1235"/>
    </location>
</feature>
<feature type="disulfide bond" evidence="1">
    <location>
        <begin position="175"/>
        <end position="209"/>
    </location>
</feature>
<comment type="caution">
    <text evidence="4">The sequence shown here is derived from an EMBL/GenBank/DDBJ whole genome shotgun (WGS) entry which is preliminary data.</text>
</comment>
<dbReference type="Gene3D" id="2.60.120.290">
    <property type="entry name" value="Spermadhesin, CUB domain"/>
    <property type="match status" value="1"/>
</dbReference>
<dbReference type="EMBL" id="CAXKWB010038348">
    <property type="protein sequence ID" value="CAL4151468.1"/>
    <property type="molecule type" value="Genomic_DNA"/>
</dbReference>
<feature type="non-terminal residue" evidence="4">
    <location>
        <position position="1"/>
    </location>
</feature>
<dbReference type="AlphaFoldDB" id="A0AAV2RY04"/>
<reference evidence="4 5" key="1">
    <citation type="submission" date="2024-05" db="EMBL/GenBank/DDBJ databases">
        <authorList>
            <person name="Wallberg A."/>
        </authorList>
    </citation>
    <scope>NUCLEOTIDE SEQUENCE [LARGE SCALE GENOMIC DNA]</scope>
</reference>
<name>A0AAV2RY04_MEGNR</name>
<keyword evidence="5" id="KW-1185">Reference proteome</keyword>
<feature type="domain" description="ShKT" evidence="3">
    <location>
        <begin position="175"/>
        <end position="209"/>
    </location>
</feature>
<dbReference type="SMART" id="SM00254">
    <property type="entry name" value="ShKT"/>
    <property type="match status" value="3"/>
</dbReference>
<dbReference type="InterPro" id="IPR035914">
    <property type="entry name" value="Sperma_CUB_dom_sf"/>
</dbReference>
<feature type="compositionally biased region" description="Basic residues" evidence="2">
    <location>
        <begin position="1103"/>
        <end position="1134"/>
    </location>
</feature>
<evidence type="ECO:0000256" key="1">
    <source>
        <dbReference type="PROSITE-ProRule" id="PRU01005"/>
    </source>
</evidence>
<organism evidence="4 5">
    <name type="scientific">Meganyctiphanes norvegica</name>
    <name type="common">Northern krill</name>
    <name type="synonym">Thysanopoda norvegica</name>
    <dbReference type="NCBI Taxonomy" id="48144"/>
    <lineage>
        <taxon>Eukaryota</taxon>
        <taxon>Metazoa</taxon>
        <taxon>Ecdysozoa</taxon>
        <taxon>Arthropoda</taxon>
        <taxon>Crustacea</taxon>
        <taxon>Multicrustacea</taxon>
        <taxon>Malacostraca</taxon>
        <taxon>Eumalacostraca</taxon>
        <taxon>Eucarida</taxon>
        <taxon>Euphausiacea</taxon>
        <taxon>Euphausiidae</taxon>
        <taxon>Meganyctiphanes</taxon>
    </lineage>
</organism>
<feature type="domain" description="ShKT" evidence="3">
    <location>
        <begin position="252"/>
        <end position="286"/>
    </location>
</feature>
<evidence type="ECO:0000313" key="4">
    <source>
        <dbReference type="EMBL" id="CAL4151468.1"/>
    </source>
</evidence>
<feature type="compositionally biased region" description="Polar residues" evidence="2">
    <location>
        <begin position="1067"/>
        <end position="1077"/>
    </location>
</feature>
<proteinExistence type="predicted"/>
<dbReference type="SUPFAM" id="SSF49854">
    <property type="entry name" value="Spermadhesin, CUB domain"/>
    <property type="match status" value="1"/>
</dbReference>
<feature type="disulfide bond" evidence="1">
    <location>
        <begin position="252"/>
        <end position="286"/>
    </location>
</feature>
<feature type="region of interest" description="Disordered" evidence="2">
    <location>
        <begin position="1067"/>
        <end position="1134"/>
    </location>
</feature>
<feature type="region of interest" description="Disordered" evidence="2">
    <location>
        <begin position="302"/>
        <end position="337"/>
    </location>
</feature>
<evidence type="ECO:0000259" key="3">
    <source>
        <dbReference type="PROSITE" id="PS51670"/>
    </source>
</evidence>
<sequence>RYCRGFRDTNIYTQKILKEIILPNTGSIHQLKYQRHKYNKKWFWEDPKNVAYQISFTLEESTCHKILYVNRTQPNGEIIVGPSFFEQLQCEWWIEAPEGNHVKLSLIDLYLGKFNDNYVAINENGDTSYPYNSTRVYGQGTMIPRTFVSTKSRIAIVLQGDFSAELKLRYEMYSCSDTDTECEYWAADGECKKNPMWMHRFCRKSCNRCEYAATCINKHEDCVFWAANAQCQENNAWMTVHCKLACRYCDRCWDAHVRCPKWRYLGECERNPGYMRTFCRRTCGFCVDDKSENITSIEVKSNTVSSTPLPPLPPTTKAPSPGRKILKNRNKNKNLNAENKKDIHIRIKNKNTVSFDNKFIHTKRNITQTNEITEEKHKFVKNSIRTKQENQKIKKTSLKNSKINKIKTKFSLKNQNFTNKDLEKESISTNTTIEQSSFNINNYSNTTDEDYILPTPQKLTSHLEVIDIKATKEADQLTRFVFENTTKSTDKRIKKKKKNQVTMKNINSNETLELQKKLNNSTLSKNNINYDENNENEKNSVNSFSHFNRKRVKKTMKNETDNNNIKEIPNRKINRRKFVEKELSKNNEKYNTNKKQKAHNNNKHLKNKEIKIKNNNSSEKNYHEKEILLKIKNNSSNIIIEGIPVIKKTNISKEKYKIVNTTINNKNIDSLIINDNITSFQKSKSENKTYSTGKENYNYIIENLSIENKNDSNIDIIIHKDNRNISLFEIDNDSINYEMEMEERLQNNVTNNKKMRGVKSNKEEKDKETEIIGNMIQFNNTKLINKEKTYKLNEKHKKMDNENQNSRERKRKLRKIKAFILKNKLKLNWDKIKENVHVPRPGEWIPNEYGANIIEIKKLEEDKIQEDKKVSSKKEIDHSVLAKNISKRKNETDKTLYEIEREQKNWIYYTNKDSDKYLVRPGEWRQQDEETHEKHWARPGSWPPKNYLPKNDKISASSEILQTKDVKSDLTIDDNDITTVFSDHQITQEKLEERKVENISSISKSNDFMNVVNNYFPKRDEMVGQNSSKTSYSDIILEENANANKVLKEIIMEQKNKTLYNDTEMSKLGNDSISSGKVQALGKSTKETQSNTLSKDNNDKPKIKQKSIHKARHKHQHQHQIRSKIRRKKHRRKQPYKVNEIMIVYRHNDDKIGKKPLKSSYKLNYYRTNTKNNNKKGNVRKSNESVRHIGLISDKSEEKLKFSIIRNNGNEKLSGQRAGKIKKSSDRTRNPDRNKSSIRRR</sequence>
<protein>
    <recommendedName>
        <fullName evidence="3">ShKT domain-containing protein</fullName>
    </recommendedName>
</protein>
<feature type="domain" description="ShKT" evidence="3">
    <location>
        <begin position="215"/>
        <end position="249"/>
    </location>
</feature>
<accession>A0AAV2RY04</accession>
<dbReference type="Proteomes" id="UP001497623">
    <property type="component" value="Unassembled WGS sequence"/>
</dbReference>
<comment type="caution">
    <text evidence="1">Lacks conserved residue(s) required for the propagation of feature annotation.</text>
</comment>
<feature type="disulfide bond" evidence="1">
    <location>
        <begin position="215"/>
        <end position="249"/>
    </location>
</feature>
<feature type="non-terminal residue" evidence="4">
    <location>
        <position position="1241"/>
    </location>
</feature>
<feature type="region of interest" description="Disordered" evidence="2">
    <location>
        <begin position="1207"/>
        <end position="1241"/>
    </location>
</feature>
<dbReference type="InterPro" id="IPR003582">
    <property type="entry name" value="ShKT_dom"/>
</dbReference>
<dbReference type="Pfam" id="PF01549">
    <property type="entry name" value="ShK"/>
    <property type="match status" value="3"/>
</dbReference>